<comment type="caution">
    <text evidence="2">The sequence shown here is derived from an EMBL/GenBank/DDBJ whole genome shotgun (WGS) entry which is preliminary data.</text>
</comment>
<protein>
    <recommendedName>
        <fullName evidence="1">Phasin domain-containing protein</fullName>
    </recommendedName>
</protein>
<gene>
    <name evidence="2" type="ORF">CU669_13445</name>
</gene>
<dbReference type="Pfam" id="PF09361">
    <property type="entry name" value="Phasin_2"/>
    <property type="match status" value="1"/>
</dbReference>
<feature type="domain" description="Phasin" evidence="1">
    <location>
        <begin position="24"/>
        <end position="123"/>
    </location>
</feature>
<evidence type="ECO:0000313" key="3">
    <source>
        <dbReference type="Proteomes" id="UP000251075"/>
    </source>
</evidence>
<accession>A0A364NWJ4</accession>
<name>A0A364NWJ4_9PROT</name>
<evidence type="ECO:0000259" key="1">
    <source>
        <dbReference type="Pfam" id="PF09361"/>
    </source>
</evidence>
<organism evidence="2 3">
    <name type="scientific">Paramagnetospirillum kuznetsovii</name>
    <dbReference type="NCBI Taxonomy" id="2053833"/>
    <lineage>
        <taxon>Bacteria</taxon>
        <taxon>Pseudomonadati</taxon>
        <taxon>Pseudomonadota</taxon>
        <taxon>Alphaproteobacteria</taxon>
        <taxon>Rhodospirillales</taxon>
        <taxon>Magnetospirillaceae</taxon>
        <taxon>Paramagnetospirillum</taxon>
    </lineage>
</organism>
<dbReference type="EMBL" id="PGTO01000010">
    <property type="protein sequence ID" value="RAU21426.1"/>
    <property type="molecule type" value="Genomic_DNA"/>
</dbReference>
<dbReference type="InterPro" id="IPR010127">
    <property type="entry name" value="Phasin_subfam-1"/>
</dbReference>
<proteinExistence type="predicted"/>
<keyword evidence="3" id="KW-1185">Reference proteome</keyword>
<dbReference type="Proteomes" id="UP000251075">
    <property type="component" value="Unassembled WGS sequence"/>
</dbReference>
<reference evidence="2 3" key="1">
    <citation type="submission" date="2017-11" db="EMBL/GenBank/DDBJ databases">
        <title>Draft genome sequence of magnetotactic bacterium Magnetospirillum kuznetsovii LBB-42.</title>
        <authorList>
            <person name="Grouzdev D.S."/>
            <person name="Rysina M.S."/>
            <person name="Baslerov R.V."/>
            <person name="Koziaeva V."/>
        </authorList>
    </citation>
    <scope>NUCLEOTIDE SEQUENCE [LARGE SCALE GENOMIC DNA]</scope>
    <source>
        <strain evidence="2 3">LBB-42</strain>
    </source>
</reference>
<evidence type="ECO:0000313" key="2">
    <source>
        <dbReference type="EMBL" id="RAU21426.1"/>
    </source>
</evidence>
<dbReference type="InterPro" id="IPR018968">
    <property type="entry name" value="Phasin"/>
</dbReference>
<dbReference type="NCBIfam" id="TIGR01841">
    <property type="entry name" value="phasin"/>
    <property type="match status" value="1"/>
</dbReference>
<dbReference type="OrthoDB" id="8479795at2"/>
<sequence>MLQRSKMLWNPNQRTSAMSTAAFEQITAATKANAEALTQSGNAAIAGFQELAKAYQALATKNAEKLTSSIQALATVKSPEEFVSLQQKLVKEAVDAAVADSTKIAELTTSVFNAAFEPVKKQVEAVQKSVKK</sequence>
<dbReference type="AlphaFoldDB" id="A0A364NWJ4"/>